<reference evidence="2 3" key="1">
    <citation type="submission" date="2020-04" db="EMBL/GenBank/DDBJ databases">
        <authorList>
            <person name="De Canck E."/>
        </authorList>
    </citation>
    <scope>NUCLEOTIDE SEQUENCE [LARGE SCALE GENOMIC DNA]</scope>
    <source>
        <strain evidence="2 3">LMG 28688</strain>
    </source>
</reference>
<dbReference type="AlphaFoldDB" id="A0A6J5FKF9"/>
<evidence type="ECO:0000313" key="3">
    <source>
        <dbReference type="Proteomes" id="UP000494119"/>
    </source>
</evidence>
<dbReference type="Proteomes" id="UP000494119">
    <property type="component" value="Unassembled WGS sequence"/>
</dbReference>
<dbReference type="Gene3D" id="3.40.50.300">
    <property type="entry name" value="P-loop containing nucleotide triphosphate hydrolases"/>
    <property type="match status" value="1"/>
</dbReference>
<dbReference type="InterPro" id="IPR007111">
    <property type="entry name" value="NACHT_NTPase"/>
</dbReference>
<name>A0A6J5FKF9_9BURK</name>
<dbReference type="EMBL" id="CADIKL010000005">
    <property type="protein sequence ID" value="CAB3781751.1"/>
    <property type="molecule type" value="Genomic_DNA"/>
</dbReference>
<gene>
    <name evidence="2" type="ORF">LMG28688_01304</name>
</gene>
<dbReference type="Pfam" id="PF05729">
    <property type="entry name" value="NACHT"/>
    <property type="match status" value="1"/>
</dbReference>
<evidence type="ECO:0000313" key="2">
    <source>
        <dbReference type="EMBL" id="CAB3781751.1"/>
    </source>
</evidence>
<sequence>MRANPANTTEVGNAFRDAVASLLRTKYSDVRTEVLVGHKKVDVVYTYVEFGRRITVGVECKNEAAPLTKDDIRTRIWSDYDPLVDKHELDIVIIVARKDINAMARAYVDGIPSLRFQTYEQFEDSLIGLNDYVTQLAGTFKASDLESYYVDARFEGHEKPALAVIEDWMRSDDPMPLAILGGYGKGKTSLALRVVSQQAARHRADPAERIPILIRLGQVVHETQLEALFGKEFTARFPATDFRFHTLMHLNAEGRLFVVLDGFDEMKHAMSVADFHATFREFNRLLGPKARVLLLGRPNALPTEARTHVLRGQRRVGSQTVNDPQFAPWREEEIAFFNAEEIERFLRAYLGHLLRHLTHVNGVTVTEFVDLRVREVILKVSPDLLRRPVQARIVAELAYDPNFRLDGFTSYTLYDQFIRQLIARDTEEKRARGVIPLEARYSFQKELGWWSWTKASDGQGYFNRDEIPQALVDQLPDGDATDGAAKLTEYIVSSLTEEKEAGILYFAHRSFQEFLVADRLRTVRLTPDQHVLMSSAITPDIRSFLDAAPDQSHLASWFETLSACEGPLTIDYLRYFQSDAALVKEIAATARSSSCSPAHIAIVGIAHEDRADWPLSRADTINTLAYAVLRFDKETSALAALCLLRMAHNGDTAATKAFLAALIVRIAQRVRETDDVDKSLTIASQRYGPLEELLSKWVRKSTNVRDGVVVQVDVQRACLLLHAYVTGKYIKPAYDAEMQLALSPFSEEIGAASRVESRLSLSAARVIEAVKDKDLRKLAGRILHARGEGFNVVSVNDRTRRIYRGNEEAELTIVYDERE</sequence>
<dbReference type="SUPFAM" id="SSF52540">
    <property type="entry name" value="P-loop containing nucleoside triphosphate hydrolases"/>
    <property type="match status" value="1"/>
</dbReference>
<keyword evidence="3" id="KW-1185">Reference proteome</keyword>
<feature type="domain" description="NACHT" evidence="1">
    <location>
        <begin position="177"/>
        <end position="303"/>
    </location>
</feature>
<protein>
    <recommendedName>
        <fullName evidence="1">NACHT domain-containing protein</fullName>
    </recommendedName>
</protein>
<organism evidence="2 3">
    <name type="scientific">Paraburkholderia caffeinitolerans</name>
    <dbReference type="NCBI Taxonomy" id="1723730"/>
    <lineage>
        <taxon>Bacteria</taxon>
        <taxon>Pseudomonadati</taxon>
        <taxon>Pseudomonadota</taxon>
        <taxon>Betaproteobacteria</taxon>
        <taxon>Burkholderiales</taxon>
        <taxon>Burkholderiaceae</taxon>
        <taxon>Paraburkholderia</taxon>
    </lineage>
</organism>
<accession>A0A6J5FKF9</accession>
<proteinExistence type="predicted"/>
<dbReference type="RefSeq" id="WP_115783771.1">
    <property type="nucleotide sequence ID" value="NZ_CADIKL010000005.1"/>
</dbReference>
<evidence type="ECO:0000259" key="1">
    <source>
        <dbReference type="Pfam" id="PF05729"/>
    </source>
</evidence>
<dbReference type="InterPro" id="IPR027417">
    <property type="entry name" value="P-loop_NTPase"/>
</dbReference>